<evidence type="ECO:0000313" key="2">
    <source>
        <dbReference type="EMBL" id="KXV48751.1"/>
    </source>
</evidence>
<dbReference type="PATRIC" id="fig|318683.6.peg.1222"/>
<dbReference type="OrthoDB" id="7226461at2"/>
<dbReference type="Proteomes" id="UP000075636">
    <property type="component" value="Unassembled WGS sequence"/>
</dbReference>
<sequence length="219" mass="24740">MTQEQNVRTREEQLASYPQTVCVGQYPGKSWVLEIDVDDLDPDRLVEDAVSYVRADIAYNCERQAEARGAEEARRVDAETSLRPMSEAKKDRTPILAKIHDDLFPRIRPERADLKPWNGRWVVVSHPGIPEDGFDIGWGVAAPVGHGGFPDDWFVGWKPIECPANVAALEERVKVLEADQRKDQEVIHWLAEKLKQTDPEAKADYELLARAALTREGGE</sequence>
<comment type="caution">
    <text evidence="2">The sequence shown here is derived from an EMBL/GenBank/DDBJ whole genome shotgun (WGS) entry which is preliminary data.</text>
</comment>
<dbReference type="AlphaFoldDB" id="A0A149TK29"/>
<organism evidence="2 3">
    <name type="scientific">Gluconobacter albidus</name>
    <dbReference type="NCBI Taxonomy" id="318683"/>
    <lineage>
        <taxon>Bacteria</taxon>
        <taxon>Pseudomonadati</taxon>
        <taxon>Pseudomonadota</taxon>
        <taxon>Alphaproteobacteria</taxon>
        <taxon>Acetobacterales</taxon>
        <taxon>Acetobacteraceae</taxon>
        <taxon>Gluconobacter</taxon>
    </lineage>
</organism>
<reference evidence="2 3" key="1">
    <citation type="submission" date="2015-06" db="EMBL/GenBank/DDBJ databases">
        <title>Improved classification and identification of acetic acid bacteria using matrix-assisted laser desorption/ionization time-of-flight mass spectrometry; Gluconobacter nephelii and Gluconobacter uchimurae are later heterotypic synonyms of Gluconobacter japonicus and Gluconobacter oxydans, respectively.</title>
        <authorList>
            <person name="Li L."/>
            <person name="Cleenwerck I."/>
            <person name="De Vuyst L."/>
            <person name="Vandamme P."/>
        </authorList>
    </citation>
    <scope>NUCLEOTIDE SEQUENCE [LARGE SCALE GENOMIC DNA]</scope>
    <source>
        <strain evidence="2 3">LMG 1768</strain>
    </source>
</reference>
<gene>
    <name evidence="2" type="ORF">AD945_06270</name>
</gene>
<proteinExistence type="predicted"/>
<name>A0A149TK29_9PROT</name>
<feature type="region of interest" description="Disordered" evidence="1">
    <location>
        <begin position="68"/>
        <end position="87"/>
    </location>
</feature>
<accession>A0A149TK29</accession>
<dbReference type="RefSeq" id="WP_062107359.1">
    <property type="nucleotide sequence ID" value="NZ_LHZR01000101.1"/>
</dbReference>
<evidence type="ECO:0000256" key="1">
    <source>
        <dbReference type="SAM" id="MobiDB-lite"/>
    </source>
</evidence>
<evidence type="ECO:0000313" key="3">
    <source>
        <dbReference type="Proteomes" id="UP000075636"/>
    </source>
</evidence>
<protein>
    <submittedName>
        <fullName evidence="2">Uncharacterized protein</fullName>
    </submittedName>
</protein>
<dbReference type="EMBL" id="LHZR01000101">
    <property type="protein sequence ID" value="KXV48751.1"/>
    <property type="molecule type" value="Genomic_DNA"/>
</dbReference>